<sequence>MSAEVCISYLRDALVIEQMQSEASRTSLLTGEYINKSHTVAIHTGTMEDGEDQFHKKFTPHTFRTVFTTLMRNQGMKQHVLQYIRGDAESETMDIYTRVDRDDVREEYLDCIKPLGL</sequence>
<dbReference type="InterPro" id="IPR002104">
    <property type="entry name" value="Integrase_catalytic"/>
</dbReference>
<evidence type="ECO:0000256" key="1">
    <source>
        <dbReference type="ARBA" id="ARBA00023172"/>
    </source>
</evidence>
<evidence type="ECO:0000259" key="2">
    <source>
        <dbReference type="Pfam" id="PF00589"/>
    </source>
</evidence>
<dbReference type="OrthoDB" id="142231at2157"/>
<dbReference type="Gene3D" id="1.10.443.10">
    <property type="entry name" value="Intergrase catalytic core"/>
    <property type="match status" value="1"/>
</dbReference>
<comment type="caution">
    <text evidence="3">The sequence shown here is derived from an EMBL/GenBank/DDBJ whole genome shotgun (WGS) entry which is preliminary data.</text>
</comment>
<gene>
    <name evidence="3" type="ORF">EAF64_03495</name>
</gene>
<dbReference type="Pfam" id="PF00589">
    <property type="entry name" value="Phage_integrase"/>
    <property type="match status" value="1"/>
</dbReference>
<name>A0A498L0A2_9EURY</name>
<feature type="domain" description="Tyr recombinase" evidence="2">
    <location>
        <begin position="52"/>
        <end position="100"/>
    </location>
</feature>
<organism evidence="3 4">
    <name type="scientific">Halorientalis pallida</name>
    <dbReference type="NCBI Taxonomy" id="2479928"/>
    <lineage>
        <taxon>Archaea</taxon>
        <taxon>Methanobacteriati</taxon>
        <taxon>Methanobacteriota</taxon>
        <taxon>Stenosarchaea group</taxon>
        <taxon>Halobacteria</taxon>
        <taxon>Halobacteriales</taxon>
        <taxon>Haloarculaceae</taxon>
        <taxon>Halorientalis</taxon>
    </lineage>
</organism>
<proteinExistence type="predicted"/>
<evidence type="ECO:0000313" key="4">
    <source>
        <dbReference type="Proteomes" id="UP000289691"/>
    </source>
</evidence>
<dbReference type="GO" id="GO:0003677">
    <property type="term" value="F:DNA binding"/>
    <property type="evidence" value="ECO:0007669"/>
    <property type="project" value="InterPro"/>
</dbReference>
<dbReference type="EMBL" id="RDFA01000001">
    <property type="protein sequence ID" value="RXK51708.1"/>
    <property type="molecule type" value="Genomic_DNA"/>
</dbReference>
<dbReference type="Proteomes" id="UP000289691">
    <property type="component" value="Unassembled WGS sequence"/>
</dbReference>
<accession>A0A498L0A2</accession>
<protein>
    <submittedName>
        <fullName evidence="3">Site-specific integrase</fullName>
    </submittedName>
</protein>
<dbReference type="GO" id="GO:0015074">
    <property type="term" value="P:DNA integration"/>
    <property type="evidence" value="ECO:0007669"/>
    <property type="project" value="InterPro"/>
</dbReference>
<reference evidence="3 4" key="1">
    <citation type="submission" date="2019-01" db="EMBL/GenBank/DDBJ databases">
        <title>Halorientalis sp. F13-25 a new haloarchaeum isolated from hypersaline water.</title>
        <authorList>
            <person name="Ana D.-V."/>
            <person name="Cristina S.-P."/>
            <person name="Antonio V."/>
        </authorList>
    </citation>
    <scope>NUCLEOTIDE SEQUENCE [LARGE SCALE GENOMIC DNA]</scope>
    <source>
        <strain evidence="3 4">F13-25</strain>
    </source>
</reference>
<dbReference type="AlphaFoldDB" id="A0A498L0A2"/>
<dbReference type="SUPFAM" id="SSF56349">
    <property type="entry name" value="DNA breaking-rejoining enzymes"/>
    <property type="match status" value="1"/>
</dbReference>
<dbReference type="InterPro" id="IPR013762">
    <property type="entry name" value="Integrase-like_cat_sf"/>
</dbReference>
<keyword evidence="1" id="KW-0233">DNA recombination</keyword>
<keyword evidence="4" id="KW-1185">Reference proteome</keyword>
<evidence type="ECO:0000313" key="3">
    <source>
        <dbReference type="EMBL" id="RXK51708.1"/>
    </source>
</evidence>
<dbReference type="InterPro" id="IPR011010">
    <property type="entry name" value="DNA_brk_join_enz"/>
</dbReference>
<dbReference type="GO" id="GO:0006310">
    <property type="term" value="P:DNA recombination"/>
    <property type="evidence" value="ECO:0007669"/>
    <property type="project" value="UniProtKB-KW"/>
</dbReference>